<evidence type="ECO:0000256" key="7">
    <source>
        <dbReference type="ARBA" id="ARBA00023014"/>
    </source>
</evidence>
<dbReference type="InterPro" id="IPR006638">
    <property type="entry name" value="Elp3/MiaA/NifB-like_rSAM"/>
</dbReference>
<dbReference type="InterPro" id="IPR005839">
    <property type="entry name" value="Methylthiotransferase"/>
</dbReference>
<reference evidence="12" key="2">
    <citation type="submission" date="2021-01" db="UniProtKB">
        <authorList>
            <consortium name="EnsemblMetazoa"/>
        </authorList>
    </citation>
    <scope>IDENTIFICATION</scope>
</reference>
<feature type="domain" description="TRAM" evidence="9">
    <location>
        <begin position="557"/>
        <end position="635"/>
    </location>
</feature>
<dbReference type="SFLD" id="SFLDG01082">
    <property type="entry name" value="B12-binding_domain_containing"/>
    <property type="match status" value="1"/>
</dbReference>
<dbReference type="InterPro" id="IPR002792">
    <property type="entry name" value="TRAM_dom"/>
</dbReference>
<dbReference type="OrthoDB" id="190098at2759"/>
<feature type="compositionally biased region" description="Low complexity" evidence="8">
    <location>
        <begin position="59"/>
        <end position="76"/>
    </location>
</feature>
<dbReference type="Pfam" id="PF04055">
    <property type="entry name" value="Radical_SAM"/>
    <property type="match status" value="1"/>
</dbReference>
<feature type="region of interest" description="Disordered" evidence="8">
    <location>
        <begin position="58"/>
        <end position="107"/>
    </location>
</feature>
<dbReference type="Proteomes" id="UP000007110">
    <property type="component" value="Unassembled WGS sequence"/>
</dbReference>
<dbReference type="KEGG" id="spu:577921"/>
<dbReference type="RefSeq" id="XP_801957.4">
    <property type="nucleotide sequence ID" value="XM_796864.5"/>
</dbReference>
<dbReference type="SFLD" id="SFLDG01061">
    <property type="entry name" value="methylthiotransferase"/>
    <property type="match status" value="1"/>
</dbReference>
<keyword evidence="7" id="KW-0411">Iron-sulfur</keyword>
<proteinExistence type="inferred from homology"/>
<evidence type="ECO:0000256" key="8">
    <source>
        <dbReference type="SAM" id="MobiDB-lite"/>
    </source>
</evidence>
<organism evidence="12 13">
    <name type="scientific">Strongylocentrotus purpuratus</name>
    <name type="common">Purple sea urchin</name>
    <dbReference type="NCBI Taxonomy" id="7668"/>
    <lineage>
        <taxon>Eukaryota</taxon>
        <taxon>Metazoa</taxon>
        <taxon>Echinodermata</taxon>
        <taxon>Eleutherozoa</taxon>
        <taxon>Echinozoa</taxon>
        <taxon>Echinoidea</taxon>
        <taxon>Euechinoidea</taxon>
        <taxon>Echinacea</taxon>
        <taxon>Camarodonta</taxon>
        <taxon>Echinidea</taxon>
        <taxon>Strongylocentrotidae</taxon>
        <taxon>Strongylocentrotus</taxon>
    </lineage>
</organism>
<dbReference type="Gene3D" id="3.40.50.12160">
    <property type="entry name" value="Methylthiotransferase, N-terminal domain"/>
    <property type="match status" value="1"/>
</dbReference>
<protein>
    <recommendedName>
        <fullName evidence="14">CDK5RAP1-like protein</fullName>
    </recommendedName>
</protein>
<evidence type="ECO:0000256" key="6">
    <source>
        <dbReference type="ARBA" id="ARBA00023004"/>
    </source>
</evidence>
<comment type="cofactor">
    <cofactor evidence="1">
        <name>[4Fe-4S] cluster</name>
        <dbReference type="ChEBI" id="CHEBI:49883"/>
    </cofactor>
</comment>
<dbReference type="Pfam" id="PF01938">
    <property type="entry name" value="TRAM"/>
    <property type="match status" value="1"/>
</dbReference>
<dbReference type="Gene3D" id="3.80.30.20">
    <property type="entry name" value="tm_1862 like domain"/>
    <property type="match status" value="1"/>
</dbReference>
<dbReference type="CTD" id="51654"/>
<dbReference type="PANTHER" id="PTHR43020:SF2">
    <property type="entry name" value="MITOCHONDRIAL TRNA METHYLTHIOTRANSFERASE CDK5RAP1"/>
    <property type="match status" value="1"/>
</dbReference>
<dbReference type="InterPro" id="IPR013848">
    <property type="entry name" value="Methylthiotransferase_N"/>
</dbReference>
<dbReference type="NCBIfam" id="TIGR00089">
    <property type="entry name" value="MiaB/RimO family radical SAM methylthiotransferase"/>
    <property type="match status" value="1"/>
</dbReference>
<dbReference type="InterPro" id="IPR020612">
    <property type="entry name" value="Methylthiotransferase_CS"/>
</dbReference>
<dbReference type="GO" id="GO:0005739">
    <property type="term" value="C:mitochondrion"/>
    <property type="evidence" value="ECO:0000318"/>
    <property type="project" value="GO_Central"/>
</dbReference>
<evidence type="ECO:0000256" key="2">
    <source>
        <dbReference type="ARBA" id="ARBA00009815"/>
    </source>
</evidence>
<evidence type="ECO:0000313" key="12">
    <source>
        <dbReference type="EnsemblMetazoa" id="XP_801957"/>
    </source>
</evidence>
<dbReference type="GO" id="GO:0046872">
    <property type="term" value="F:metal ion binding"/>
    <property type="evidence" value="ECO:0007669"/>
    <property type="project" value="UniProtKB-KW"/>
</dbReference>
<dbReference type="OMA" id="CEHFHIP"/>
<dbReference type="SMART" id="SM00729">
    <property type="entry name" value="Elp3"/>
    <property type="match status" value="1"/>
</dbReference>
<dbReference type="PROSITE" id="PS51918">
    <property type="entry name" value="RADICAL_SAM"/>
    <property type="match status" value="1"/>
</dbReference>
<dbReference type="GO" id="GO:0070900">
    <property type="term" value="P:mitochondrial tRNA modification"/>
    <property type="evidence" value="ECO:0000318"/>
    <property type="project" value="GO_Central"/>
</dbReference>
<dbReference type="FunFam" id="3.80.30.20:FF:000003">
    <property type="entry name" value="CDK5 regulatory subunit-associated protein 1"/>
    <property type="match status" value="1"/>
</dbReference>
<dbReference type="AlphaFoldDB" id="A0A7M7RG03"/>
<dbReference type="InterPro" id="IPR006463">
    <property type="entry name" value="MiaB_methiolase"/>
</dbReference>
<dbReference type="GO" id="GO:0060255">
    <property type="term" value="P:regulation of macromolecule metabolic process"/>
    <property type="evidence" value="ECO:0007669"/>
    <property type="project" value="UniProtKB-ARBA"/>
</dbReference>
<dbReference type="SFLD" id="SFLDF00273">
    <property type="entry name" value="(dimethylallyl)adenosine_tRNA"/>
    <property type="match status" value="1"/>
</dbReference>
<dbReference type="SFLD" id="SFLDF00413">
    <property type="entry name" value="CDK5RAP1"/>
    <property type="match status" value="1"/>
</dbReference>
<evidence type="ECO:0000256" key="4">
    <source>
        <dbReference type="ARBA" id="ARBA00022691"/>
    </source>
</evidence>
<accession>A0A7M7RG03</accession>
<dbReference type="PROSITE" id="PS01278">
    <property type="entry name" value="MTTASE_RADICAL"/>
    <property type="match status" value="1"/>
</dbReference>
<keyword evidence="13" id="KW-1185">Reference proteome</keyword>
<keyword evidence="6" id="KW-0408">Iron</keyword>
<reference evidence="13" key="1">
    <citation type="submission" date="2015-02" db="EMBL/GenBank/DDBJ databases">
        <title>Genome sequencing for Strongylocentrotus purpuratus.</title>
        <authorList>
            <person name="Murali S."/>
            <person name="Liu Y."/>
            <person name="Vee V."/>
            <person name="English A."/>
            <person name="Wang M."/>
            <person name="Skinner E."/>
            <person name="Han Y."/>
            <person name="Muzny D.M."/>
            <person name="Worley K.C."/>
            <person name="Gibbs R.A."/>
        </authorList>
    </citation>
    <scope>NUCLEOTIDE SEQUENCE</scope>
</reference>
<evidence type="ECO:0000256" key="1">
    <source>
        <dbReference type="ARBA" id="ARBA00001966"/>
    </source>
</evidence>
<feature type="domain" description="Radical SAM core" evidence="11">
    <location>
        <begin position="291"/>
        <end position="554"/>
    </location>
</feature>
<dbReference type="PROSITE" id="PS51449">
    <property type="entry name" value="MTTASE_N"/>
    <property type="match status" value="1"/>
</dbReference>
<dbReference type="InterPro" id="IPR023404">
    <property type="entry name" value="rSAM_horseshoe"/>
</dbReference>
<evidence type="ECO:0000259" key="11">
    <source>
        <dbReference type="PROSITE" id="PS51918"/>
    </source>
</evidence>
<keyword evidence="3" id="KW-0004">4Fe-4S</keyword>
<dbReference type="GO" id="GO:0051539">
    <property type="term" value="F:4 iron, 4 sulfur cluster binding"/>
    <property type="evidence" value="ECO:0007669"/>
    <property type="project" value="UniProtKB-KW"/>
</dbReference>
<dbReference type="SFLD" id="SFLDS00029">
    <property type="entry name" value="Radical_SAM"/>
    <property type="match status" value="1"/>
</dbReference>
<dbReference type="InParanoid" id="A0A7M7RG03"/>
<feature type="domain" description="MTTase N-terminal" evidence="10">
    <location>
        <begin position="147"/>
        <end position="267"/>
    </location>
</feature>
<dbReference type="Pfam" id="PF00919">
    <property type="entry name" value="UPF0004"/>
    <property type="match status" value="1"/>
</dbReference>
<dbReference type="FunFam" id="3.40.50.12160:FF:000003">
    <property type="entry name" value="CDK5 regulatory subunit-associated protein 1"/>
    <property type="match status" value="1"/>
</dbReference>
<dbReference type="EnsemblMetazoa" id="XM_796864">
    <property type="protein sequence ID" value="XP_801957"/>
    <property type="gene ID" value="LOC577921"/>
</dbReference>
<dbReference type="GeneID" id="577921"/>
<dbReference type="InterPro" id="IPR038135">
    <property type="entry name" value="Methylthiotransferase_N_sf"/>
</dbReference>
<dbReference type="PANTHER" id="PTHR43020">
    <property type="entry name" value="CDK5 REGULATORY SUBUNIT-ASSOCIATED PROTEIN 1"/>
    <property type="match status" value="1"/>
</dbReference>
<evidence type="ECO:0000259" key="9">
    <source>
        <dbReference type="PROSITE" id="PS50926"/>
    </source>
</evidence>
<keyword evidence="5" id="KW-0479">Metal-binding</keyword>
<name>A0A7M7RG03_STRPU</name>
<dbReference type="PROSITE" id="PS50926">
    <property type="entry name" value="TRAM"/>
    <property type="match status" value="1"/>
</dbReference>
<evidence type="ECO:0000313" key="13">
    <source>
        <dbReference type="Proteomes" id="UP000007110"/>
    </source>
</evidence>
<evidence type="ECO:0008006" key="14">
    <source>
        <dbReference type="Google" id="ProtNLM"/>
    </source>
</evidence>
<evidence type="ECO:0000256" key="3">
    <source>
        <dbReference type="ARBA" id="ARBA00022485"/>
    </source>
</evidence>
<dbReference type="GO" id="GO:0035597">
    <property type="term" value="F:tRNA-2-methylthio-N(6)-dimethylallyladenosine(37) synthase activity"/>
    <property type="evidence" value="ECO:0000318"/>
    <property type="project" value="GO_Central"/>
</dbReference>
<dbReference type="GO" id="GO:0080090">
    <property type="term" value="P:regulation of primary metabolic process"/>
    <property type="evidence" value="ECO:0007669"/>
    <property type="project" value="UniProtKB-ARBA"/>
</dbReference>
<dbReference type="InterPro" id="IPR007197">
    <property type="entry name" value="rSAM"/>
</dbReference>
<evidence type="ECO:0000256" key="5">
    <source>
        <dbReference type="ARBA" id="ARBA00022723"/>
    </source>
</evidence>
<dbReference type="InterPro" id="IPR058240">
    <property type="entry name" value="rSAM_sf"/>
</dbReference>
<keyword evidence="4" id="KW-0949">S-adenosyl-L-methionine</keyword>
<comment type="similarity">
    <text evidence="2">Belongs to the methylthiotransferase family. MiaB subfamily.</text>
</comment>
<sequence>MAWRSSSGLYNIIIQRSKSCRLCDGRQNITNPYTFFNILRHNRAQRSPLQHSFARYETTRGVSTGSGSGLPLNPSGRDCQVTEDSSAAPTPSPRQMTKRKLQVSSSDGPTFRDFIANSHRQNTEVEVPVRDDCIPYLSEDIEEGRSRRVYFETYGCQMNVSDTEIAWAILEKSGFQKVEDISHADVILAVTCAIRENAEQKIWNRLKYFQSLKNNRRKGEVPLKIGLLGCMAERLKKKLLEQSKTVDIVAGPDAYRDLPRLLNVAGSGQTAINVMLSMDETYADVVPVRLDKDSKSAFVSIMRGCDNMCSYCIVPFTRGRERSRPIDSIVDEIRALSDQGVKEVTVLGQNVNSYRDVSEESYYSNSANEGSAVSEPTRLARGFKSIYKPKKGGRRFADLLERVALVDPEMRIRFTSPHPKDFPDEVLYAIRDFPNICNQLHLPAQSGSTKVLQLMRRGYSREAYLELVDHVQTAIPGVALSSDFIAGFCGETEEDHEDTMSLLRLVKYNYAFLFAYSMRQKTHAYHKMQDDVPEEVKQRRLREMITVCRDGMAEINATHVGAKQLVLLEGTSKRSEKDLVGRNDANTRVVIPNTPIPACNGHHHGNNNQSMKPGDYIAVEITESNSQVLKGRPLYHTTLAGFSLSDLDHQQRSQVQ</sequence>
<dbReference type="SUPFAM" id="SSF102114">
    <property type="entry name" value="Radical SAM enzymes"/>
    <property type="match status" value="1"/>
</dbReference>
<dbReference type="GO" id="GO:0005829">
    <property type="term" value="C:cytosol"/>
    <property type="evidence" value="ECO:0000318"/>
    <property type="project" value="GO_Central"/>
</dbReference>
<feature type="compositionally biased region" description="Polar residues" evidence="8">
    <location>
        <begin position="82"/>
        <end position="95"/>
    </location>
</feature>
<evidence type="ECO:0000259" key="10">
    <source>
        <dbReference type="PROSITE" id="PS51449"/>
    </source>
</evidence>